<feature type="domain" description="ABC-type uncharacterised transport system" evidence="2">
    <location>
        <begin position="407"/>
        <end position="676"/>
    </location>
</feature>
<feature type="transmembrane region" description="Helical" evidence="1">
    <location>
        <begin position="48"/>
        <end position="69"/>
    </location>
</feature>
<feature type="transmembrane region" description="Helical" evidence="1">
    <location>
        <begin position="198"/>
        <end position="219"/>
    </location>
</feature>
<accession>F2NRT1</accession>
<sequence>MKSILKRYFFNFAINPFTYILVSAFGIFISLGFFVGQQFFLGAGSTDLHSFFSAFPPACILFLPGLISISSNVKKDFTLKSVFIFLPEFLSVFLLCCFAIFLSGLVPVCVSFFGDIEISQVIIGFIGILFYFAAAVSFVIFIFSIIKSAGASFVVSAFFLAIINSVHNIPLYFNPPEFLSAIIKFISFAWRFDSFSKGIFSISDFLFFASCAVFFYVLAFFIKEHKKGNKSVYLKKLKRAFLFSFLLFTIVNENLNFKIDFTSSKNFSVSKCSKKVLSQVEDPVSISYYLSPKLKSLYPQVKDVTDFLQSYAVESKQVSVEIINPSKENIAKKLSEIGIRGYPIRTSSADSASITNVYSAIKIDYLGKSETIPFVLNISRLEFDLTRKIKSLIEEKENPVQVVCASSFANGYSLAFQYLEAEGFSVIQTSLPSEKNSSVDISFDELSDIPLIIFGSDKFTKTDCKILEKFILNGGKVFIASQPYSIDFEDNWFVKQNESNQLFERLMFTFGIYFKQTLTCDISNLRITMTSNSDVNGNKKSAHTEYINYPLWISLRAQENALSGLSLFWPCAFDIDNEVAEIERLKTTPLLFTSNRSWQIPRTENFITNPFAVPKSAESEEEYSTFAVCASTTKENEKNPSLILFADQYAFSDSLLSYNSNSILDVDSRSLDFLCNGIFMLNGEDELLSLKTKTTFNTTLYKISNENIRNAAIKTLFTTCVLPIFINLTIGFVFFLKRRRFNK</sequence>
<evidence type="ECO:0000313" key="5">
    <source>
        <dbReference type="Proteomes" id="UP000006852"/>
    </source>
</evidence>
<feature type="transmembrane region" description="Helical" evidence="1">
    <location>
        <begin position="716"/>
        <end position="736"/>
    </location>
</feature>
<dbReference type="EMBL" id="CP002631">
    <property type="protein sequence ID" value="AEB14167.1"/>
    <property type="molecule type" value="Genomic_DNA"/>
</dbReference>
<reference evidence="5" key="2">
    <citation type="submission" date="2011-04" db="EMBL/GenBank/DDBJ databases">
        <title>The complete genome of chromosome of Treponema succinifaciens DSM 2489.</title>
        <authorList>
            <person name="Lucas S."/>
            <person name="Copeland A."/>
            <person name="Lapidus A."/>
            <person name="Bruce D."/>
            <person name="Goodwin L."/>
            <person name="Pitluck S."/>
            <person name="Peters L."/>
            <person name="Kyrpides N."/>
            <person name="Mavromatis K."/>
            <person name="Ivanova N."/>
            <person name="Ovchinnikova G."/>
            <person name="Teshima H."/>
            <person name="Detter J.C."/>
            <person name="Tapia R."/>
            <person name="Han C."/>
            <person name="Land M."/>
            <person name="Hauser L."/>
            <person name="Markowitz V."/>
            <person name="Cheng J.-F."/>
            <person name="Hugenholtz P."/>
            <person name="Woyke T."/>
            <person name="Wu D."/>
            <person name="Gronow S."/>
            <person name="Wellnitz S."/>
            <person name="Brambilla E."/>
            <person name="Klenk H.-P."/>
            <person name="Eisen J.A."/>
        </authorList>
    </citation>
    <scope>NUCLEOTIDE SEQUENCE [LARGE SCALE GENOMIC DNA]</scope>
    <source>
        <strain evidence="5">ATCC 33096 / DSM 2489 / 6091</strain>
    </source>
</reference>
<dbReference type="HOGENOM" id="CLU_364436_0_0_12"/>
<feature type="transmembrane region" description="Helical" evidence="1">
    <location>
        <begin position="81"/>
        <end position="102"/>
    </location>
</feature>
<feature type="transmembrane region" description="Helical" evidence="1">
    <location>
        <begin position="12"/>
        <end position="36"/>
    </location>
</feature>
<dbReference type="STRING" id="869209.Tresu_1259"/>
<dbReference type="RefSeq" id="WP_013701454.1">
    <property type="nucleotide sequence ID" value="NC_015385.1"/>
</dbReference>
<dbReference type="Pfam" id="PF09822">
    <property type="entry name" value="ABC_transp_aux"/>
    <property type="match status" value="1"/>
</dbReference>
<feature type="transmembrane region" description="Helical" evidence="1">
    <location>
        <begin position="240"/>
        <end position="257"/>
    </location>
</feature>
<keyword evidence="5" id="KW-1185">Reference proteome</keyword>
<evidence type="ECO:0000256" key="1">
    <source>
        <dbReference type="SAM" id="Phobius"/>
    </source>
</evidence>
<keyword evidence="1" id="KW-0472">Membrane</keyword>
<feature type="domain" description="DUF7088" evidence="3">
    <location>
        <begin position="264"/>
        <end position="361"/>
    </location>
</feature>
<dbReference type="InterPro" id="IPR055396">
    <property type="entry name" value="DUF7088"/>
</dbReference>
<dbReference type="eggNOG" id="COG1277">
    <property type="taxonomic scope" value="Bacteria"/>
</dbReference>
<dbReference type="InterPro" id="IPR019196">
    <property type="entry name" value="ABC_transp_unknown"/>
</dbReference>
<dbReference type="eggNOG" id="COG3225">
    <property type="taxonomic scope" value="Bacteria"/>
</dbReference>
<dbReference type="Pfam" id="PF23357">
    <property type="entry name" value="DUF7088"/>
    <property type="match status" value="1"/>
</dbReference>
<dbReference type="AlphaFoldDB" id="F2NRT1"/>
<name>F2NRT1_TRES6</name>
<protein>
    <submittedName>
        <fullName evidence="4">ABC-type uncharacterized transport system</fullName>
    </submittedName>
</protein>
<feature type="transmembrane region" description="Helical" evidence="1">
    <location>
        <begin position="153"/>
        <end position="173"/>
    </location>
</feature>
<evidence type="ECO:0000313" key="4">
    <source>
        <dbReference type="EMBL" id="AEB14167.1"/>
    </source>
</evidence>
<feature type="transmembrane region" description="Helical" evidence="1">
    <location>
        <begin position="122"/>
        <end position="146"/>
    </location>
</feature>
<evidence type="ECO:0000259" key="3">
    <source>
        <dbReference type="Pfam" id="PF23357"/>
    </source>
</evidence>
<dbReference type="OrthoDB" id="354042at2"/>
<proteinExistence type="predicted"/>
<gene>
    <name evidence="4" type="ordered locus">Tresu_1259</name>
</gene>
<reference evidence="4 5" key="1">
    <citation type="journal article" date="2011" name="Stand. Genomic Sci.">
        <title>Complete genome sequence of Treponema succinifaciens type strain (6091).</title>
        <authorList>
            <person name="Han C."/>
            <person name="Gronow S."/>
            <person name="Teshima H."/>
            <person name="Lapidus A."/>
            <person name="Nolan M."/>
            <person name="Lucas S."/>
            <person name="Hammon N."/>
            <person name="Deshpande S."/>
            <person name="Cheng J.F."/>
            <person name="Zeytun A."/>
            <person name="Tapia R."/>
            <person name="Goodwin L."/>
            <person name="Pitluck S."/>
            <person name="Liolios K."/>
            <person name="Pagani I."/>
            <person name="Ivanova N."/>
            <person name="Mavromatis K."/>
            <person name="Mikhailova N."/>
            <person name="Huntemann M."/>
            <person name="Pati A."/>
            <person name="Chen A."/>
            <person name="Palaniappan K."/>
            <person name="Land M."/>
            <person name="Hauser L."/>
            <person name="Brambilla E.M."/>
            <person name="Rohde M."/>
            <person name="Goker M."/>
            <person name="Woyke T."/>
            <person name="Bristow J."/>
            <person name="Eisen J.A."/>
            <person name="Markowitz V."/>
            <person name="Hugenholtz P."/>
            <person name="Kyrpides N.C."/>
            <person name="Klenk H.P."/>
            <person name="Detter J.C."/>
        </authorList>
    </citation>
    <scope>NUCLEOTIDE SEQUENCE [LARGE SCALE GENOMIC DNA]</scope>
    <source>
        <strain evidence="5">ATCC 33096 / DSM 2489 / 6091</strain>
    </source>
</reference>
<keyword evidence="1" id="KW-1133">Transmembrane helix</keyword>
<dbReference type="GeneID" id="302998421"/>
<dbReference type="Proteomes" id="UP000006852">
    <property type="component" value="Chromosome"/>
</dbReference>
<keyword evidence="1" id="KW-0812">Transmembrane</keyword>
<dbReference type="KEGG" id="tsu:Tresu_1259"/>
<evidence type="ECO:0000259" key="2">
    <source>
        <dbReference type="Pfam" id="PF09822"/>
    </source>
</evidence>
<organism evidence="4 5">
    <name type="scientific">Treponema succinifaciens (strain ATCC 33096 / DSM 2489 / 6091)</name>
    <dbReference type="NCBI Taxonomy" id="869209"/>
    <lineage>
        <taxon>Bacteria</taxon>
        <taxon>Pseudomonadati</taxon>
        <taxon>Spirochaetota</taxon>
        <taxon>Spirochaetia</taxon>
        <taxon>Spirochaetales</taxon>
        <taxon>Treponemataceae</taxon>
        <taxon>Treponema</taxon>
    </lineage>
</organism>